<dbReference type="Proteomes" id="UP000242501">
    <property type="component" value="Unassembled WGS sequence"/>
</dbReference>
<dbReference type="Gene3D" id="1.10.10.10">
    <property type="entry name" value="Winged helix-like DNA-binding domain superfamily/Winged helix DNA-binding domain"/>
    <property type="match status" value="1"/>
</dbReference>
<dbReference type="RefSeq" id="WP_092749814.1">
    <property type="nucleotide sequence ID" value="NZ_FMYL01000013.1"/>
</dbReference>
<dbReference type="STRING" id="1219383.SAMN05421733_11312"/>
<evidence type="ECO:0000256" key="1">
    <source>
        <dbReference type="ARBA" id="ARBA00009437"/>
    </source>
</evidence>
<dbReference type="PROSITE" id="PS50931">
    <property type="entry name" value="HTH_LYSR"/>
    <property type="match status" value="1"/>
</dbReference>
<keyword evidence="3 6" id="KW-0238">DNA-binding</keyword>
<dbReference type="InterPro" id="IPR005119">
    <property type="entry name" value="LysR_subst-bd"/>
</dbReference>
<accession>A0A1G6JY86</accession>
<dbReference type="InterPro" id="IPR036388">
    <property type="entry name" value="WH-like_DNA-bd_sf"/>
</dbReference>
<dbReference type="GO" id="GO:0000976">
    <property type="term" value="F:transcription cis-regulatory region binding"/>
    <property type="evidence" value="ECO:0007669"/>
    <property type="project" value="TreeGrafter"/>
</dbReference>
<dbReference type="InterPro" id="IPR000847">
    <property type="entry name" value="LysR_HTH_N"/>
</dbReference>
<evidence type="ECO:0000313" key="7">
    <source>
        <dbReference type="Proteomes" id="UP000242501"/>
    </source>
</evidence>
<protein>
    <submittedName>
        <fullName evidence="6">DNA-binding transcriptional regulator, LysR family</fullName>
    </submittedName>
</protein>
<keyword evidence="2" id="KW-0805">Transcription regulation</keyword>
<dbReference type="PANTHER" id="PTHR30126">
    <property type="entry name" value="HTH-TYPE TRANSCRIPTIONAL REGULATOR"/>
    <property type="match status" value="1"/>
</dbReference>
<name>A0A1G6JY86_9GAMM</name>
<dbReference type="Pfam" id="PF00126">
    <property type="entry name" value="HTH_1"/>
    <property type="match status" value="1"/>
</dbReference>
<dbReference type="Gene3D" id="3.40.190.290">
    <property type="match status" value="1"/>
</dbReference>
<dbReference type="SUPFAM" id="SSF46785">
    <property type="entry name" value="Winged helix' DNA-binding domain"/>
    <property type="match status" value="1"/>
</dbReference>
<keyword evidence="4" id="KW-0804">Transcription</keyword>
<dbReference type="EMBL" id="FMYL01000013">
    <property type="protein sequence ID" value="SDC23365.1"/>
    <property type="molecule type" value="Genomic_DNA"/>
</dbReference>
<gene>
    <name evidence="6" type="ORF">SAMN05421733_11312</name>
</gene>
<evidence type="ECO:0000256" key="4">
    <source>
        <dbReference type="ARBA" id="ARBA00023163"/>
    </source>
</evidence>
<sequence>MRMTLRQLSVFVAVAQEGTVTKASDAVKLTQSAASMALADLEDGLGVPLFDRLGKRLQLNELGRFLLPQALEILGRCESFELTARGELQNIDLRLGATLTISDYLMPDLMAGFLKYQPQAHLQLQVGNTRQMIEAVSQFQLDVALIEGECHLPQLHTIHWHDDELAICCSPEHPLAQLKRPLTIKDFQDVEWILREEGSGTRDVFNHVILKHLQNASIRLTLGHNEAILKVVAGGLGLSCISKLALKPMLETGQLVTLKTPFWSLKRPLYMLMHQQKYQGPGLKLFMKFCEAKVIRPLETI</sequence>
<feature type="domain" description="HTH lysR-type" evidence="5">
    <location>
        <begin position="3"/>
        <end position="60"/>
    </location>
</feature>
<dbReference type="GO" id="GO:0003700">
    <property type="term" value="F:DNA-binding transcription factor activity"/>
    <property type="evidence" value="ECO:0007669"/>
    <property type="project" value="InterPro"/>
</dbReference>
<dbReference type="InterPro" id="IPR036390">
    <property type="entry name" value="WH_DNA-bd_sf"/>
</dbReference>
<dbReference type="CDD" id="cd08420">
    <property type="entry name" value="PBP2_CysL_like"/>
    <property type="match status" value="1"/>
</dbReference>
<dbReference type="PANTHER" id="PTHR30126:SF94">
    <property type="entry name" value="LYSR FAMILY TRANSCRIPTIONAL REGULATOR"/>
    <property type="match status" value="1"/>
</dbReference>
<dbReference type="SUPFAM" id="SSF53850">
    <property type="entry name" value="Periplasmic binding protein-like II"/>
    <property type="match status" value="1"/>
</dbReference>
<dbReference type="AlphaFoldDB" id="A0A1G6JY86"/>
<proteinExistence type="inferred from homology"/>
<dbReference type="Pfam" id="PF03466">
    <property type="entry name" value="LysR_substrate"/>
    <property type="match status" value="1"/>
</dbReference>
<evidence type="ECO:0000259" key="5">
    <source>
        <dbReference type="PROSITE" id="PS50931"/>
    </source>
</evidence>
<evidence type="ECO:0000256" key="2">
    <source>
        <dbReference type="ARBA" id="ARBA00023015"/>
    </source>
</evidence>
<evidence type="ECO:0000256" key="3">
    <source>
        <dbReference type="ARBA" id="ARBA00023125"/>
    </source>
</evidence>
<dbReference type="OrthoDB" id="9808620at2"/>
<keyword evidence="7" id="KW-1185">Reference proteome</keyword>
<evidence type="ECO:0000313" key="6">
    <source>
        <dbReference type="EMBL" id="SDC23365.1"/>
    </source>
</evidence>
<reference evidence="7" key="1">
    <citation type="submission" date="2016-09" db="EMBL/GenBank/DDBJ databases">
        <authorList>
            <person name="Varghese N."/>
            <person name="Submissions S."/>
        </authorList>
    </citation>
    <scope>NUCLEOTIDE SEQUENCE [LARGE SCALE GENOMIC DNA]</scope>
    <source>
        <strain evidence="7">ANC 4422</strain>
    </source>
</reference>
<dbReference type="PRINTS" id="PR00039">
    <property type="entry name" value="HTHLYSR"/>
</dbReference>
<dbReference type="NCBIfam" id="NF008095">
    <property type="entry name" value="PRK10837.1"/>
    <property type="match status" value="1"/>
</dbReference>
<organism evidence="6 7">
    <name type="scientific">Acinetobacter boissieri</name>
    <dbReference type="NCBI Taxonomy" id="1219383"/>
    <lineage>
        <taxon>Bacteria</taxon>
        <taxon>Pseudomonadati</taxon>
        <taxon>Pseudomonadota</taxon>
        <taxon>Gammaproteobacteria</taxon>
        <taxon>Moraxellales</taxon>
        <taxon>Moraxellaceae</taxon>
        <taxon>Acinetobacter</taxon>
    </lineage>
</organism>
<comment type="similarity">
    <text evidence="1">Belongs to the LysR transcriptional regulatory family.</text>
</comment>